<organism evidence="1 2">
    <name type="scientific">Colletotrichum asianum</name>
    <dbReference type="NCBI Taxonomy" id="702518"/>
    <lineage>
        <taxon>Eukaryota</taxon>
        <taxon>Fungi</taxon>
        <taxon>Dikarya</taxon>
        <taxon>Ascomycota</taxon>
        <taxon>Pezizomycotina</taxon>
        <taxon>Sordariomycetes</taxon>
        <taxon>Hypocreomycetidae</taxon>
        <taxon>Glomerellales</taxon>
        <taxon>Glomerellaceae</taxon>
        <taxon>Colletotrichum</taxon>
        <taxon>Colletotrichum gloeosporioides species complex</taxon>
    </lineage>
</organism>
<dbReference type="Proteomes" id="UP000434172">
    <property type="component" value="Unassembled WGS sequence"/>
</dbReference>
<proteinExistence type="predicted"/>
<sequence length="11" mass="1114">MAGLPRGTIQA</sequence>
<dbReference type="EMBL" id="WOWK01000071">
    <property type="protein sequence ID" value="KAF0321469.1"/>
    <property type="molecule type" value="Genomic_DNA"/>
</dbReference>
<protein>
    <submittedName>
        <fullName evidence="1">Uncharacterized protein</fullName>
    </submittedName>
</protein>
<comment type="caution">
    <text evidence="1">The sequence shown here is derived from an EMBL/GenBank/DDBJ whole genome shotgun (WGS) entry which is preliminary data.</text>
</comment>
<evidence type="ECO:0000313" key="1">
    <source>
        <dbReference type="EMBL" id="KAF0321469.1"/>
    </source>
</evidence>
<accession>A0A8H3W6J4</accession>
<gene>
    <name evidence="1" type="ORF">GQ607_011289</name>
</gene>
<reference evidence="1 2" key="1">
    <citation type="submission" date="2019-12" db="EMBL/GenBank/DDBJ databases">
        <title>A genome sequence resource for the geographically widespread anthracnose pathogen Colletotrichum asianum.</title>
        <authorList>
            <person name="Meng Y."/>
        </authorList>
    </citation>
    <scope>NUCLEOTIDE SEQUENCE [LARGE SCALE GENOMIC DNA]</scope>
    <source>
        <strain evidence="1 2">ICMP 18580</strain>
    </source>
</reference>
<keyword evidence="2" id="KW-1185">Reference proteome</keyword>
<name>A0A8H3W6J4_9PEZI</name>
<evidence type="ECO:0000313" key="2">
    <source>
        <dbReference type="Proteomes" id="UP000434172"/>
    </source>
</evidence>